<sequence length="164" mass="18227">MTDVRVQIILPGTPRGKGRPRFSKASGRAFTDAKTTSYESALRYAGLQAMAGAAPLDGPLDLTLIATVPVPDSWSKAKRRAAFANEIRPTSKPDGDNLAKMVDGLNQVVWKDDSQICDWRIRKFYSHVPALTIQVRAVSPTAWFETLLDMPEQWRPELAELMEV</sequence>
<dbReference type="Pfam" id="PF05866">
    <property type="entry name" value="RusA"/>
    <property type="match status" value="1"/>
</dbReference>
<dbReference type="Gene3D" id="3.30.1330.70">
    <property type="entry name" value="Holliday junction resolvase RusA"/>
    <property type="match status" value="1"/>
</dbReference>
<gene>
    <name evidence="1" type="ORF">GWI71_00140</name>
</gene>
<dbReference type="Proteomes" id="UP000541347">
    <property type="component" value="Unassembled WGS sequence"/>
</dbReference>
<organism evidence="1 2">
    <name type="scientific">Pannonibacter tanglangensis</name>
    <dbReference type="NCBI Taxonomy" id="2750084"/>
    <lineage>
        <taxon>Bacteria</taxon>
        <taxon>Pseudomonadati</taxon>
        <taxon>Pseudomonadota</taxon>
        <taxon>Alphaproteobacteria</taxon>
        <taxon>Hyphomicrobiales</taxon>
        <taxon>Stappiaceae</taxon>
        <taxon>Pannonibacter</taxon>
    </lineage>
</organism>
<evidence type="ECO:0000313" key="1">
    <source>
        <dbReference type="EMBL" id="NBN62081.1"/>
    </source>
</evidence>
<dbReference type="InterPro" id="IPR036614">
    <property type="entry name" value="RusA-like_sf"/>
</dbReference>
<name>A0ABW9ZBQ4_9HYPH</name>
<keyword evidence="2" id="KW-1185">Reference proteome</keyword>
<dbReference type="EMBL" id="JAABLP010000001">
    <property type="protein sequence ID" value="NBN62081.1"/>
    <property type="molecule type" value="Genomic_DNA"/>
</dbReference>
<dbReference type="RefSeq" id="WP_161672741.1">
    <property type="nucleotide sequence ID" value="NZ_JAABLP010000001.1"/>
</dbReference>
<accession>A0ABW9ZBQ4</accession>
<protein>
    <submittedName>
        <fullName evidence="1">RusA family crossover junction endodeoxyribonuclease</fullName>
    </submittedName>
</protein>
<evidence type="ECO:0000313" key="2">
    <source>
        <dbReference type="Proteomes" id="UP000541347"/>
    </source>
</evidence>
<reference evidence="1 2" key="1">
    <citation type="submission" date="2020-01" db="EMBL/GenBank/DDBJ databases">
        <authorList>
            <person name="Peng S.Y."/>
            <person name="Li J."/>
            <person name="Wang M."/>
            <person name="Wang L."/>
            <person name="Wang C.Q."/>
            <person name="Wang J.R."/>
        </authorList>
    </citation>
    <scope>NUCLEOTIDE SEQUENCE [LARGE SCALE GENOMIC DNA]</scope>
    <source>
        <strain evidence="1 2">XCT-34</strain>
    </source>
</reference>
<comment type="caution">
    <text evidence="1">The sequence shown here is derived from an EMBL/GenBank/DDBJ whole genome shotgun (WGS) entry which is preliminary data.</text>
</comment>
<proteinExistence type="predicted"/>
<dbReference type="SUPFAM" id="SSF103084">
    <property type="entry name" value="Holliday junction resolvase RusA"/>
    <property type="match status" value="1"/>
</dbReference>
<dbReference type="InterPro" id="IPR008822">
    <property type="entry name" value="Endonuclease_RusA-like"/>
</dbReference>